<keyword evidence="2" id="KW-0238">DNA-binding</keyword>
<evidence type="ECO:0000259" key="4">
    <source>
        <dbReference type="PROSITE" id="PS50943"/>
    </source>
</evidence>
<evidence type="ECO:0000256" key="2">
    <source>
        <dbReference type="ARBA" id="ARBA00023125"/>
    </source>
</evidence>
<keyword evidence="6" id="KW-1185">Reference proteome</keyword>
<keyword evidence="1" id="KW-0805">Transcription regulation</keyword>
<evidence type="ECO:0000313" key="6">
    <source>
        <dbReference type="Proteomes" id="UP000640786"/>
    </source>
</evidence>
<dbReference type="InterPro" id="IPR001387">
    <property type="entry name" value="Cro/C1-type_HTH"/>
</dbReference>
<dbReference type="SUPFAM" id="SSF51306">
    <property type="entry name" value="LexA/Signal peptidase"/>
    <property type="match status" value="1"/>
</dbReference>
<keyword evidence="3" id="KW-0804">Transcription</keyword>
<dbReference type="SUPFAM" id="SSF47413">
    <property type="entry name" value="lambda repressor-like DNA-binding domains"/>
    <property type="match status" value="1"/>
</dbReference>
<dbReference type="Gene3D" id="1.10.260.40">
    <property type="entry name" value="lambda repressor-like DNA-binding domains"/>
    <property type="match status" value="1"/>
</dbReference>
<gene>
    <name evidence="5" type="ORF">H9650_00130</name>
</gene>
<sequence>MRTTGEIIKELREAHGLSKQRLAELLDLKSYTTVSKWEVNENHPRGKEIKMLCTLFNISADYLLGLKDENVIPLFNYKYIPSSISAGLPITVDTVADYECERIALPDNVMGKWARNKDVFFLKVNGDSMNKIFPNDALIGIKMISLSELNDKDIVVFNYDNEYSVKRFMKNERANKLIFRPESNDETFTDIVIEEEQKDLVQIVGKVVVYIVTA</sequence>
<reference evidence="5 6" key="1">
    <citation type="submission" date="2020-08" db="EMBL/GenBank/DDBJ databases">
        <title>A Genomic Blueprint of the Chicken Gut Microbiome.</title>
        <authorList>
            <person name="Gilroy R."/>
            <person name="Ravi A."/>
            <person name="Getino M."/>
            <person name="Pursley I."/>
            <person name="Horton D.L."/>
            <person name="Alikhan N.-F."/>
            <person name="Baker D."/>
            <person name="Gharbi K."/>
            <person name="Hall N."/>
            <person name="Watson M."/>
            <person name="Adriaenssens E.M."/>
            <person name="Foster-Nyarko E."/>
            <person name="Jarju S."/>
            <person name="Secka A."/>
            <person name="Antonio M."/>
            <person name="Oren A."/>
            <person name="Chaudhuri R."/>
            <person name="La Ragione R.M."/>
            <person name="Hildebrand F."/>
            <person name="Pallen M.J."/>
        </authorList>
    </citation>
    <scope>NUCLEOTIDE SEQUENCE [LARGE SCALE GENOMIC DNA]</scope>
    <source>
        <strain evidence="5 6">Sa2BUA9</strain>
    </source>
</reference>
<proteinExistence type="predicted"/>
<dbReference type="CDD" id="cd00093">
    <property type="entry name" value="HTH_XRE"/>
    <property type="match status" value="1"/>
</dbReference>
<dbReference type="Pfam" id="PF00717">
    <property type="entry name" value="Peptidase_S24"/>
    <property type="match status" value="1"/>
</dbReference>
<dbReference type="PROSITE" id="PS50943">
    <property type="entry name" value="HTH_CROC1"/>
    <property type="match status" value="1"/>
</dbReference>
<dbReference type="PANTHER" id="PTHR40661:SF3">
    <property type="entry name" value="FELS-1 PROPHAGE TRANSCRIPTIONAL REGULATOR"/>
    <property type="match status" value="1"/>
</dbReference>
<accession>A0ABR8R412</accession>
<dbReference type="RefSeq" id="WP_191696301.1">
    <property type="nucleotide sequence ID" value="NZ_JACSQO010000001.1"/>
</dbReference>
<comment type="caution">
    <text evidence="5">The sequence shown here is derived from an EMBL/GenBank/DDBJ whole genome shotgun (WGS) entry which is preliminary data.</text>
</comment>
<dbReference type="SMART" id="SM00530">
    <property type="entry name" value="HTH_XRE"/>
    <property type="match status" value="1"/>
</dbReference>
<dbReference type="InterPro" id="IPR036286">
    <property type="entry name" value="LexA/Signal_pep-like_sf"/>
</dbReference>
<feature type="domain" description="HTH cro/C1-type" evidence="4">
    <location>
        <begin position="8"/>
        <end position="63"/>
    </location>
</feature>
<dbReference type="Proteomes" id="UP000640786">
    <property type="component" value="Unassembled WGS sequence"/>
</dbReference>
<dbReference type="InterPro" id="IPR039418">
    <property type="entry name" value="LexA-like"/>
</dbReference>
<dbReference type="Gene3D" id="2.10.109.10">
    <property type="entry name" value="Umud Fragment, subunit A"/>
    <property type="match status" value="1"/>
</dbReference>
<name>A0ABR8R412_9BACI</name>
<dbReference type="EMBL" id="JACSQO010000001">
    <property type="protein sequence ID" value="MBD7942518.1"/>
    <property type="molecule type" value="Genomic_DNA"/>
</dbReference>
<evidence type="ECO:0000313" key="5">
    <source>
        <dbReference type="EMBL" id="MBD7942518.1"/>
    </source>
</evidence>
<dbReference type="PANTHER" id="PTHR40661">
    <property type="match status" value="1"/>
</dbReference>
<dbReference type="InterPro" id="IPR015927">
    <property type="entry name" value="Peptidase_S24_S26A/B/C"/>
</dbReference>
<dbReference type="InterPro" id="IPR010982">
    <property type="entry name" value="Lambda_DNA-bd_dom_sf"/>
</dbReference>
<dbReference type="CDD" id="cd06529">
    <property type="entry name" value="S24_LexA-like"/>
    <property type="match status" value="1"/>
</dbReference>
<protein>
    <submittedName>
        <fullName evidence="5">Helix-turn-helix transcriptional regulator</fullName>
    </submittedName>
</protein>
<evidence type="ECO:0000256" key="1">
    <source>
        <dbReference type="ARBA" id="ARBA00023015"/>
    </source>
</evidence>
<organism evidence="5 6">
    <name type="scientific">Psychrobacillus faecigallinarum</name>
    <dbReference type="NCBI Taxonomy" id="2762235"/>
    <lineage>
        <taxon>Bacteria</taxon>
        <taxon>Bacillati</taxon>
        <taxon>Bacillota</taxon>
        <taxon>Bacilli</taxon>
        <taxon>Bacillales</taxon>
        <taxon>Bacillaceae</taxon>
        <taxon>Psychrobacillus</taxon>
    </lineage>
</organism>
<evidence type="ECO:0000256" key="3">
    <source>
        <dbReference type="ARBA" id="ARBA00023163"/>
    </source>
</evidence>
<dbReference type="Pfam" id="PF01381">
    <property type="entry name" value="HTH_3"/>
    <property type="match status" value="1"/>
</dbReference>